<sequence length="45" mass="5441">LHDIGMAPILEVKYDVKDIEKITEQEKEIIRKYHHIRSYDFILIS</sequence>
<reference evidence="1" key="1">
    <citation type="journal article" date="2014" name="Front. Microbiol.">
        <title>High frequency of phylogenetically diverse reductive dehalogenase-homologous genes in deep subseafloor sedimentary metagenomes.</title>
        <authorList>
            <person name="Kawai M."/>
            <person name="Futagami T."/>
            <person name="Toyoda A."/>
            <person name="Takaki Y."/>
            <person name="Nishi S."/>
            <person name="Hori S."/>
            <person name="Arai W."/>
            <person name="Tsubouchi T."/>
            <person name="Morono Y."/>
            <person name="Uchiyama I."/>
            <person name="Ito T."/>
            <person name="Fujiyama A."/>
            <person name="Inagaki F."/>
            <person name="Takami H."/>
        </authorList>
    </citation>
    <scope>NUCLEOTIDE SEQUENCE</scope>
    <source>
        <strain evidence="1">Expedition CK06-06</strain>
    </source>
</reference>
<protein>
    <recommendedName>
        <fullName evidence="2">HD domain-containing protein</fullName>
    </recommendedName>
</protein>
<feature type="non-terminal residue" evidence="1">
    <location>
        <position position="1"/>
    </location>
</feature>
<organism evidence="1">
    <name type="scientific">marine sediment metagenome</name>
    <dbReference type="NCBI Taxonomy" id="412755"/>
    <lineage>
        <taxon>unclassified sequences</taxon>
        <taxon>metagenomes</taxon>
        <taxon>ecological metagenomes</taxon>
    </lineage>
</organism>
<proteinExistence type="predicted"/>
<evidence type="ECO:0008006" key="2">
    <source>
        <dbReference type="Google" id="ProtNLM"/>
    </source>
</evidence>
<gene>
    <name evidence="1" type="ORF">S01H4_37530</name>
</gene>
<dbReference type="EMBL" id="BART01020172">
    <property type="protein sequence ID" value="GAH00977.1"/>
    <property type="molecule type" value="Genomic_DNA"/>
</dbReference>
<dbReference type="AlphaFoldDB" id="X1C155"/>
<comment type="caution">
    <text evidence="1">The sequence shown here is derived from an EMBL/GenBank/DDBJ whole genome shotgun (WGS) entry which is preliminary data.</text>
</comment>
<evidence type="ECO:0000313" key="1">
    <source>
        <dbReference type="EMBL" id="GAH00977.1"/>
    </source>
</evidence>
<accession>X1C155</accession>
<name>X1C155_9ZZZZ</name>